<comment type="caution">
    <text evidence="2">The sequence shown here is derived from an EMBL/GenBank/DDBJ whole genome shotgun (WGS) entry which is preliminary data.</text>
</comment>
<keyword evidence="3" id="KW-1185">Reference proteome</keyword>
<dbReference type="Gene3D" id="1.20.5.340">
    <property type="match status" value="1"/>
</dbReference>
<proteinExistence type="predicted"/>
<reference evidence="2 3" key="1">
    <citation type="submission" date="2017-05" db="EMBL/GenBank/DDBJ databases">
        <title>Draft genome sequence of Elsinoe australis.</title>
        <authorList>
            <person name="Cheng Q."/>
        </authorList>
    </citation>
    <scope>NUCLEOTIDE SEQUENCE [LARGE SCALE GENOMIC DNA]</scope>
    <source>
        <strain evidence="2 3">NL1</strain>
    </source>
</reference>
<dbReference type="Proteomes" id="UP000243723">
    <property type="component" value="Unassembled WGS sequence"/>
</dbReference>
<evidence type="ECO:0000313" key="2">
    <source>
        <dbReference type="EMBL" id="PSK59227.1"/>
    </source>
</evidence>
<feature type="compositionally biased region" description="Polar residues" evidence="1">
    <location>
        <begin position="65"/>
        <end position="81"/>
    </location>
</feature>
<dbReference type="SUPFAM" id="SSF57997">
    <property type="entry name" value="Tropomyosin"/>
    <property type="match status" value="1"/>
</dbReference>
<gene>
    <name evidence="2" type="ORF">B9Z65_3551</name>
</gene>
<protein>
    <submittedName>
        <fullName evidence="2">Chitin synthase 3</fullName>
    </submittedName>
</protein>
<feature type="compositionally biased region" description="Basic and acidic residues" evidence="1">
    <location>
        <begin position="8"/>
        <end position="27"/>
    </location>
</feature>
<organism evidence="2 3">
    <name type="scientific">Elsinoe australis</name>
    <dbReference type="NCBI Taxonomy" id="40998"/>
    <lineage>
        <taxon>Eukaryota</taxon>
        <taxon>Fungi</taxon>
        <taxon>Dikarya</taxon>
        <taxon>Ascomycota</taxon>
        <taxon>Pezizomycotina</taxon>
        <taxon>Dothideomycetes</taxon>
        <taxon>Dothideomycetidae</taxon>
        <taxon>Myriangiales</taxon>
        <taxon>Elsinoaceae</taxon>
        <taxon>Elsinoe</taxon>
    </lineage>
</organism>
<accession>A0A2P8AFJ2</accession>
<feature type="region of interest" description="Disordered" evidence="1">
    <location>
        <begin position="1"/>
        <end position="86"/>
    </location>
</feature>
<evidence type="ECO:0000313" key="3">
    <source>
        <dbReference type="Proteomes" id="UP000243723"/>
    </source>
</evidence>
<dbReference type="EMBL" id="NHZQ01000010">
    <property type="protein sequence ID" value="PSK59227.1"/>
    <property type="molecule type" value="Genomic_DNA"/>
</dbReference>
<name>A0A2P8AFJ2_9PEZI</name>
<sequence length="190" mass="20773">MSTSRIRKAMDALEQSDRGLKRLKQEVEDMQTAHPISQSSSPALHPALQVPAPPTGPAASRTAHHPTTQDSSRRNQGSGVATSAPARHKIVYPDELKDVLVKVHNQLGGIQARVNAMERKVGAMEAKFDDVNKKLDTMNGELGDVHKEVSNVKGGMTELSNCVGEENDLRDQHKAEFEKRIAAIEPYSGY</sequence>
<evidence type="ECO:0000256" key="1">
    <source>
        <dbReference type="SAM" id="MobiDB-lite"/>
    </source>
</evidence>
<dbReference type="AlphaFoldDB" id="A0A2P8AFJ2"/>